<dbReference type="PROSITE" id="PS51819">
    <property type="entry name" value="VOC"/>
    <property type="match status" value="1"/>
</dbReference>
<gene>
    <name evidence="4" type="ORF">P8192_01885</name>
</gene>
<dbReference type="InterPro" id="IPR036237">
    <property type="entry name" value="Xyl_isomerase-like_sf"/>
</dbReference>
<dbReference type="Proteomes" id="UP001219037">
    <property type="component" value="Chromosome"/>
</dbReference>
<dbReference type="PANTHER" id="PTHR12110:SF21">
    <property type="entry name" value="XYLOSE ISOMERASE-LIKE TIM BARREL DOMAIN-CONTAINING PROTEIN"/>
    <property type="match status" value="1"/>
</dbReference>
<feature type="binding site" evidence="2">
    <location>
        <position position="529"/>
    </location>
    <ligand>
        <name>Mg(2+)</name>
        <dbReference type="ChEBI" id="CHEBI:18420"/>
    </ligand>
</feature>
<keyword evidence="2" id="KW-0456">Lyase</keyword>
<feature type="binding site" evidence="2">
    <location>
        <position position="605"/>
    </location>
    <ligand>
        <name>Mg(2+)</name>
        <dbReference type="ChEBI" id="CHEBI:18420"/>
    </ligand>
</feature>
<dbReference type="InterPro" id="IPR004360">
    <property type="entry name" value="Glyas_Fos-R_dOase_dom"/>
</dbReference>
<dbReference type="HAMAP" id="MF_02238">
    <property type="entry name" value="DSD"/>
    <property type="match status" value="1"/>
</dbReference>
<dbReference type="InterPro" id="IPR050312">
    <property type="entry name" value="IolE/XylAMocC-like"/>
</dbReference>
<reference evidence="4 5" key="1">
    <citation type="submission" date="2023-04" db="EMBL/GenBank/DDBJ databases">
        <title>Funneling lignin-derived compounds into biodiesel using alkali-halophilic Citricoccus sp. P2.</title>
        <authorList>
            <person name="Luo C.-B."/>
        </authorList>
    </citation>
    <scope>NUCLEOTIDE SEQUENCE [LARGE SCALE GENOMIC DNA]</scope>
    <source>
        <strain evidence="4 5">P2</strain>
    </source>
</reference>
<dbReference type="Pfam" id="PF00903">
    <property type="entry name" value="Glyoxalase"/>
    <property type="match status" value="1"/>
</dbReference>
<dbReference type="InterPro" id="IPR013022">
    <property type="entry name" value="Xyl_isomerase-like_TIM-brl"/>
</dbReference>
<evidence type="ECO:0000256" key="1">
    <source>
        <dbReference type="ARBA" id="ARBA00023277"/>
    </source>
</evidence>
<feature type="binding site" evidence="2">
    <location>
        <position position="191"/>
    </location>
    <ligand>
        <name>a divalent metal cation</name>
        <dbReference type="ChEBI" id="CHEBI:60240"/>
        <note>catalytic</note>
    </ligand>
</feature>
<dbReference type="Gene3D" id="3.20.20.150">
    <property type="entry name" value="Divalent-metal-dependent TIM barrel enzymes"/>
    <property type="match status" value="1"/>
</dbReference>
<dbReference type="Gene3D" id="3.10.180.10">
    <property type="entry name" value="2,3-Dihydroxybiphenyl 1,2-Dioxygenase, domain 1"/>
    <property type="match status" value="2"/>
</dbReference>
<dbReference type="RefSeq" id="WP_278158034.1">
    <property type="nucleotide sequence ID" value="NZ_CP121252.1"/>
</dbReference>
<feature type="binding site" evidence="2">
    <location>
        <position position="239"/>
    </location>
    <ligand>
        <name>a divalent metal cation</name>
        <dbReference type="ChEBI" id="CHEBI:60240"/>
        <note>catalytic</note>
    </ligand>
</feature>
<dbReference type="SUPFAM" id="SSF51658">
    <property type="entry name" value="Xylose isomerase-like"/>
    <property type="match status" value="1"/>
</dbReference>
<sequence>MRTSIATVCISGSLEEKMRAAAEVGFDGVEIFEQDLMTSPLSPEQVVDLARELGITLDLYQPFRDLEGVSEEVFAENLYRLEEKFRLMQRLDMDLILICSNVGTATDWNDDVAIDQLGRAADLGAKYGIRLAYEALAWGRYVNTYEHAWSLVEQADRPNLGVCLDSFHILSRRSDPSAFSTIPAEKIFFLQLADAPEMMMDLLSWSRHYRNFPGEGSFDLVNFMVELTRAGYTGPVSLEIFNDVFRQTDVVRTTRDALRSLVWLADATCAALPAAGIDPQSEANTMALEALEPVAAPTGWDYAEIKAEETEEIATLLTQLGFTDRGMHRTKDVRLFASGDARIVLNELPLGVSGSVIAGLGFQLPDPKTSADRARHLQIPPAHRANRADEMVLRGVLAPDGTEVFFAPEQNGSAPGWLTEFGDPEQPVGEHELVTGLDHVNLAQPWQHFDEAILFYTAALGLGTQPPAEVPSPQGLVRSQVMRTEDGTIRLPLNMVPQVLDVAPTHNQGTERVPTGSHDQMRRSAYPQHLAFATDDIVSLARNAAAAGLRFLPVPDNYYEDLQARFRLDEKFMDTLREHHLLYDRDDEGEFLHFYTRTIGTVFFEVVERRTGYNGYGAPNAPVRMAAQYAIERY</sequence>
<evidence type="ECO:0000259" key="3">
    <source>
        <dbReference type="PROSITE" id="PS51819"/>
    </source>
</evidence>
<dbReference type="InterPro" id="IPR043700">
    <property type="entry name" value="DSD"/>
</dbReference>
<keyword evidence="2" id="KW-0479">Metal-binding</keyword>
<feature type="domain" description="VOC" evidence="3">
    <location>
        <begin position="436"/>
        <end position="597"/>
    </location>
</feature>
<dbReference type="Pfam" id="PF01261">
    <property type="entry name" value="AP_endonuc_2"/>
    <property type="match status" value="1"/>
</dbReference>
<dbReference type="PANTHER" id="PTHR12110">
    <property type="entry name" value="HYDROXYPYRUVATE ISOMERASE"/>
    <property type="match status" value="1"/>
</dbReference>
<comment type="function">
    <text evidence="2">Catalyzes the conversion of 3-dehydroshikimate to protocatechuate (3,4-dihydroxybenzoate), a common intermediate of quinate and shikimate degradation pathways.</text>
</comment>
<dbReference type="SUPFAM" id="SSF54593">
    <property type="entry name" value="Glyoxalase/Bleomycin resistance protein/Dihydroxybiphenyl dioxygenase"/>
    <property type="match status" value="1"/>
</dbReference>
<dbReference type="InterPro" id="IPR029068">
    <property type="entry name" value="Glyas_Bleomycin-R_OHBP_Dase"/>
</dbReference>
<name>A0ABY8H873_9MICC</name>
<keyword evidence="5" id="KW-1185">Reference proteome</keyword>
<evidence type="ECO:0000313" key="4">
    <source>
        <dbReference type="EMBL" id="WFP16900.1"/>
    </source>
</evidence>
<feature type="binding site" evidence="2">
    <location>
        <position position="165"/>
    </location>
    <ligand>
        <name>a divalent metal cation</name>
        <dbReference type="ChEBI" id="CHEBI:60240"/>
        <note>catalytic</note>
    </ligand>
</feature>
<feature type="binding site" evidence="2">
    <location>
        <position position="134"/>
    </location>
    <ligand>
        <name>a divalent metal cation</name>
        <dbReference type="ChEBI" id="CHEBI:60240"/>
        <note>catalytic</note>
    </ligand>
</feature>
<organism evidence="4 5">
    <name type="scientific">Citricoccus muralis</name>
    <dbReference type="NCBI Taxonomy" id="169134"/>
    <lineage>
        <taxon>Bacteria</taxon>
        <taxon>Bacillati</taxon>
        <taxon>Actinomycetota</taxon>
        <taxon>Actinomycetes</taxon>
        <taxon>Micrococcales</taxon>
        <taxon>Micrococcaceae</taxon>
        <taxon>Citricoccus</taxon>
    </lineage>
</organism>
<proteinExistence type="inferred from homology"/>
<dbReference type="EC" id="4.2.1.118" evidence="2"/>
<comment type="catalytic activity">
    <reaction evidence="2">
        <text>3-dehydroshikimate = 3,4-dihydroxybenzoate + H2O</text>
        <dbReference type="Rhea" id="RHEA:24848"/>
        <dbReference type="ChEBI" id="CHEBI:15377"/>
        <dbReference type="ChEBI" id="CHEBI:16630"/>
        <dbReference type="ChEBI" id="CHEBI:36241"/>
        <dbReference type="EC" id="4.2.1.118"/>
    </reaction>
</comment>
<keyword evidence="1" id="KW-0119">Carbohydrate metabolism</keyword>
<comment type="cofactor">
    <cofactor evidence="2">
        <name>a divalent metal cation</name>
        <dbReference type="ChEBI" id="CHEBI:60240"/>
    </cofactor>
</comment>
<dbReference type="InterPro" id="IPR037523">
    <property type="entry name" value="VOC_core"/>
</dbReference>
<dbReference type="EMBL" id="CP121252">
    <property type="protein sequence ID" value="WFP16900.1"/>
    <property type="molecule type" value="Genomic_DNA"/>
</dbReference>
<evidence type="ECO:0000313" key="5">
    <source>
        <dbReference type="Proteomes" id="UP001219037"/>
    </source>
</evidence>
<protein>
    <recommendedName>
        <fullName evidence="2">3-dehydroshikimate dehydratase</fullName>
        <shortName evidence="2">DSD</shortName>
        <ecNumber evidence="2">4.2.1.118</ecNumber>
    </recommendedName>
</protein>
<comment type="pathway">
    <text evidence="2">Aromatic compound metabolism; 3,4-dihydroxybenzoate biosynthesis.</text>
</comment>
<feature type="binding site" evidence="2">
    <location>
        <position position="439"/>
    </location>
    <ligand>
        <name>Mg(2+)</name>
        <dbReference type="ChEBI" id="CHEBI:18420"/>
    </ligand>
</feature>
<evidence type="ECO:0000256" key="2">
    <source>
        <dbReference type="HAMAP-Rule" id="MF_02238"/>
    </source>
</evidence>
<comment type="similarity">
    <text evidence="2">Belongs to the bacterial two-domain DSD family.</text>
</comment>
<accession>A0ABY8H873</accession>